<organism evidence="2 3">
    <name type="scientific">candidate division MSBL1 archaeon SCGC-AAA382A03</name>
    <dbReference type="NCBI Taxonomy" id="1698278"/>
    <lineage>
        <taxon>Archaea</taxon>
        <taxon>Methanobacteriati</taxon>
        <taxon>Methanobacteriota</taxon>
        <taxon>candidate division MSBL1</taxon>
    </lineage>
</organism>
<sequence>MKLEINNTVLELAQGDITKQKTEAVVNAANKRLAPGGGVAGAIHNAAGPKLWKECKKLNGCETGEAKITKGYQLPAKHVIHTVGPVYSDSPKDPELLASCYQESLKLAEKNNIKSITFPAISTGAFGYPTNEAAKIALETVIDYIKNGTGIELIRFVLYNSSTFDVHQETLQSINI</sequence>
<dbReference type="AlphaFoldDB" id="A0A133VG96"/>
<keyword evidence="3" id="KW-1185">Reference proteome</keyword>
<dbReference type="PANTHER" id="PTHR11106:SF27">
    <property type="entry name" value="MACRO DOMAIN-CONTAINING PROTEIN"/>
    <property type="match status" value="1"/>
</dbReference>
<comment type="caution">
    <text evidence="2">The sequence shown here is derived from an EMBL/GenBank/DDBJ whole genome shotgun (WGS) entry which is preliminary data.</text>
</comment>
<protein>
    <recommendedName>
        <fullName evidence="1">Macro domain-containing protein</fullName>
    </recommendedName>
</protein>
<dbReference type="PROSITE" id="PS51154">
    <property type="entry name" value="MACRO"/>
    <property type="match status" value="1"/>
</dbReference>
<dbReference type="CDD" id="cd02908">
    <property type="entry name" value="Macro_OAADPr_deacetylase"/>
    <property type="match status" value="1"/>
</dbReference>
<dbReference type="Proteomes" id="UP000070549">
    <property type="component" value="Unassembled WGS sequence"/>
</dbReference>
<feature type="domain" description="Macro" evidence="1">
    <location>
        <begin position="1"/>
        <end position="175"/>
    </location>
</feature>
<reference evidence="2 3" key="1">
    <citation type="journal article" date="2016" name="Sci. Rep.">
        <title>Metabolic traits of an uncultured archaeal lineage -MSBL1- from brine pools of the Red Sea.</title>
        <authorList>
            <person name="Mwirichia R."/>
            <person name="Alam I."/>
            <person name="Rashid M."/>
            <person name="Vinu M."/>
            <person name="Ba-Alawi W."/>
            <person name="Anthony Kamau A."/>
            <person name="Kamanda Ngugi D."/>
            <person name="Goker M."/>
            <person name="Klenk H.P."/>
            <person name="Bajic V."/>
            <person name="Stingl U."/>
        </authorList>
    </citation>
    <scope>NUCLEOTIDE SEQUENCE [LARGE SCALE GENOMIC DNA]</scope>
    <source>
        <strain evidence="2">SCGC-AAA382A03</strain>
    </source>
</reference>
<dbReference type="SMART" id="SM00506">
    <property type="entry name" value="A1pp"/>
    <property type="match status" value="1"/>
</dbReference>
<evidence type="ECO:0000259" key="1">
    <source>
        <dbReference type="PROSITE" id="PS51154"/>
    </source>
</evidence>
<accession>A0A133VG96</accession>
<dbReference type="PANTHER" id="PTHR11106">
    <property type="entry name" value="GANGLIOSIDE INDUCED DIFFERENTIATION ASSOCIATED PROTEIN 2-RELATED"/>
    <property type="match status" value="1"/>
</dbReference>
<dbReference type="SUPFAM" id="SSF52949">
    <property type="entry name" value="Macro domain-like"/>
    <property type="match status" value="1"/>
</dbReference>
<evidence type="ECO:0000313" key="2">
    <source>
        <dbReference type="EMBL" id="KXB05450.1"/>
    </source>
</evidence>
<proteinExistence type="predicted"/>
<gene>
    <name evidence="2" type="ORF">AKJ49_00780</name>
</gene>
<dbReference type="PATRIC" id="fig|1698278.3.peg.61"/>
<dbReference type="InterPro" id="IPR043472">
    <property type="entry name" value="Macro_dom-like"/>
</dbReference>
<dbReference type="Gene3D" id="3.40.220.10">
    <property type="entry name" value="Leucine Aminopeptidase, subunit E, domain 1"/>
    <property type="match status" value="1"/>
</dbReference>
<name>A0A133VG96_9EURY</name>
<dbReference type="InterPro" id="IPR002589">
    <property type="entry name" value="Macro_dom"/>
</dbReference>
<dbReference type="NCBIfam" id="NF001664">
    <property type="entry name" value="PRK00431.1-6"/>
    <property type="match status" value="1"/>
</dbReference>
<dbReference type="Pfam" id="PF01661">
    <property type="entry name" value="Macro"/>
    <property type="match status" value="1"/>
</dbReference>
<evidence type="ECO:0000313" key="3">
    <source>
        <dbReference type="Proteomes" id="UP000070549"/>
    </source>
</evidence>
<dbReference type="EMBL" id="LHYC01000014">
    <property type="protein sequence ID" value="KXB05450.1"/>
    <property type="molecule type" value="Genomic_DNA"/>
</dbReference>